<dbReference type="AlphaFoldDB" id="A0AAN8RP39"/>
<name>A0AAN8RP39_9PEZI</name>
<organism evidence="3 4">
    <name type="scientific">Orbilia javanica</name>
    <dbReference type="NCBI Taxonomy" id="47235"/>
    <lineage>
        <taxon>Eukaryota</taxon>
        <taxon>Fungi</taxon>
        <taxon>Dikarya</taxon>
        <taxon>Ascomycota</taxon>
        <taxon>Pezizomycotina</taxon>
        <taxon>Orbiliomycetes</taxon>
        <taxon>Orbiliales</taxon>
        <taxon>Orbiliaceae</taxon>
        <taxon>Orbilia</taxon>
    </lineage>
</organism>
<feature type="chain" id="PRO_5042991164" evidence="2">
    <location>
        <begin position="23"/>
        <end position="533"/>
    </location>
</feature>
<comment type="caution">
    <text evidence="3">The sequence shown here is derived from an EMBL/GenBank/DDBJ whole genome shotgun (WGS) entry which is preliminary data.</text>
</comment>
<keyword evidence="4" id="KW-1185">Reference proteome</keyword>
<dbReference type="Proteomes" id="UP001313282">
    <property type="component" value="Unassembled WGS sequence"/>
</dbReference>
<accession>A0AAN8RP39</accession>
<evidence type="ECO:0000256" key="1">
    <source>
        <dbReference type="SAM" id="MobiDB-lite"/>
    </source>
</evidence>
<reference evidence="3 4" key="1">
    <citation type="submission" date="2019-10" db="EMBL/GenBank/DDBJ databases">
        <authorList>
            <person name="Palmer J.M."/>
        </authorList>
    </citation>
    <scope>NUCLEOTIDE SEQUENCE [LARGE SCALE GENOMIC DNA]</scope>
    <source>
        <strain evidence="3 4">TWF718</strain>
    </source>
</reference>
<evidence type="ECO:0000256" key="2">
    <source>
        <dbReference type="SAM" id="SignalP"/>
    </source>
</evidence>
<evidence type="ECO:0000313" key="3">
    <source>
        <dbReference type="EMBL" id="KAK6347877.1"/>
    </source>
</evidence>
<sequence length="533" mass="57219">MFYPEALLGLFIRLIIIRGVEGNPETIAVPGNTSDTRPPITTAADSCCFIVQDRIDDYYWRRYTFTVTETVYAVTTHVSVYPKKRVTNIETSTYTRINPTYRPPSGEFFESLYPVDDPLRPPRGYQFNKAPGVKVYSTQLGSEYGTKIVTAGTTVFSPNAFNVYNSFKIITVPPITDSNGNAACVTTSWHPNHPEMGTPGSREFTGLNTYAQAYYGGLGVCTLETISFTETIEDDGGGTGTTTKTSVETGAVTLDCTYTPTGGAKPSVVAEITLKNPYVRIAPASETISLNNIDCAISNNVPQEMWGYVPQDVIDFIASDPVYRSQYPDITKCLAGGPQIFPRTVFWCGFPQVLDPKVTLTSYEEETITIGSEFFPTTEQPSSRTREPAQVDTTPTAAPSNGNPSETPRPNPTSGQPVETSSPSRSGTPSDSQPIDEPPNSQSSGPSPQNPTSSSDSTPGGPSDSESPQGTGGTDPSSLSTVTTNPGSGDTGPVTTDAPTVEPPNNSGAYIIIPQYLLQFAAFISYLATFLLI</sequence>
<feature type="region of interest" description="Disordered" evidence="1">
    <location>
        <begin position="371"/>
        <end position="503"/>
    </location>
</feature>
<feature type="signal peptide" evidence="2">
    <location>
        <begin position="1"/>
        <end position="22"/>
    </location>
</feature>
<feature type="compositionally biased region" description="Polar residues" evidence="1">
    <location>
        <begin position="391"/>
        <end position="419"/>
    </location>
</feature>
<feature type="compositionally biased region" description="Low complexity" evidence="1">
    <location>
        <begin position="420"/>
        <end position="468"/>
    </location>
</feature>
<dbReference type="EMBL" id="JAVHNR010000003">
    <property type="protein sequence ID" value="KAK6347877.1"/>
    <property type="molecule type" value="Genomic_DNA"/>
</dbReference>
<protein>
    <submittedName>
        <fullName evidence="3">Uncharacterized protein</fullName>
    </submittedName>
</protein>
<proteinExistence type="predicted"/>
<gene>
    <name evidence="3" type="ORF">TWF718_005697</name>
</gene>
<evidence type="ECO:0000313" key="4">
    <source>
        <dbReference type="Proteomes" id="UP001313282"/>
    </source>
</evidence>
<feature type="compositionally biased region" description="Polar residues" evidence="1">
    <location>
        <begin position="474"/>
        <end position="503"/>
    </location>
</feature>
<keyword evidence="2" id="KW-0732">Signal</keyword>